<dbReference type="Pfam" id="PF14765">
    <property type="entry name" value="PS-DH"/>
    <property type="match status" value="1"/>
</dbReference>
<protein>
    <recommendedName>
        <fullName evidence="11">Polyketide synthase</fullName>
    </recommendedName>
</protein>
<dbReference type="Pfam" id="PF16073">
    <property type="entry name" value="SAT"/>
    <property type="match status" value="1"/>
</dbReference>
<dbReference type="PROSITE" id="PS00606">
    <property type="entry name" value="KS3_1"/>
    <property type="match status" value="1"/>
</dbReference>
<dbReference type="NCBIfam" id="TIGR04532">
    <property type="entry name" value="PT_fungal_PKS"/>
    <property type="match status" value="1"/>
</dbReference>
<dbReference type="InterPro" id="IPR032088">
    <property type="entry name" value="SAT"/>
</dbReference>
<dbReference type="SMART" id="SM00827">
    <property type="entry name" value="PKS_AT"/>
    <property type="match status" value="1"/>
</dbReference>
<feature type="region of interest" description="N-terminal hotdog fold" evidence="4">
    <location>
        <begin position="1323"/>
        <end position="1456"/>
    </location>
</feature>
<dbReference type="Gene3D" id="3.40.47.10">
    <property type="match status" value="1"/>
</dbReference>
<dbReference type="PROSITE" id="PS50075">
    <property type="entry name" value="CARRIER"/>
    <property type="match status" value="2"/>
</dbReference>
<dbReference type="Gene3D" id="3.30.70.3290">
    <property type="match status" value="1"/>
</dbReference>
<reference evidence="9" key="1">
    <citation type="submission" date="2021-03" db="EMBL/GenBank/DDBJ databases">
        <authorList>
            <person name="Tagirdzhanova G."/>
        </authorList>
    </citation>
    <scope>NUCLEOTIDE SEQUENCE</scope>
</reference>
<dbReference type="GO" id="GO:0044550">
    <property type="term" value="P:secondary metabolite biosynthetic process"/>
    <property type="evidence" value="ECO:0007669"/>
    <property type="project" value="TreeGrafter"/>
</dbReference>
<evidence type="ECO:0008006" key="11">
    <source>
        <dbReference type="Google" id="ProtNLM"/>
    </source>
</evidence>
<feature type="compositionally biased region" description="Low complexity" evidence="5">
    <location>
        <begin position="1764"/>
        <end position="1778"/>
    </location>
</feature>
<dbReference type="SUPFAM" id="SSF52151">
    <property type="entry name" value="FabD/lysophospholipase-like"/>
    <property type="match status" value="1"/>
</dbReference>
<sequence length="2166" mass="238330">MATSYYLRHQFVVFGDQSVEFCTALSLLISQGGGCKEEQTFLKDVVKVIRDEILQSRGRSSATLQEPGHIQEQLTACQTLDELVRRYSKRDTYVSNAAFDNCLLYITQIIQIFRYFSADNGNTETDNVPATVIGLCMGGLAATVFSCAKSVQDVTRLALPVTRIAFRIGLYAGTVSDSIVGRRVEETPRNPWSICFKGLSLTDAQNLLRQVNKSIAERVEEVPISRRCYITAIGQSSITISGSPDALEYLLSSAKEHLQGKSKLRLPVYAAYHVPRLYNNIDLEWLLCGGDEQTKIVLQNALACKSQLCASTGSAFKLQTASELLKAVISDILVNPLRWDKIVASAALLAQESATELVSISSIGAPGACGSLASALRASFPDMKILESNGLSANILQNETKNREPIQEPLAIVGMSGRFPGAADHEALWELLNKGLDLHKEIPEDRFDKTLAVDPTGKKNNTSWTPYGCFVDNPGLFDPAFFHISPREALQTDPMQRLSLVTAYEALEMAGYTPNRTLSTRRERIGTFYGQASDDYREVNSSQKIDTYYITGGIRAFGPGRINYYFKFSGPSFNIDTACSSSFAAIQLACTSIWAGDCDTAVAGGTSILTNSDLFAGLSRGQFLSTTGSCKTFDNGADGYCRADAVASIVIKRLSDAQKDNDRILATIAAMRTNHSAEAISITHPHAKTQMKLYRQILSDAGIHPHDINLVEMHGTGTQAGDSIEMESVSEVFANAENPRVASNPLFVGSIKSNLGHAESASGVTALIKSIMMLQKKTIPPHVGIKGTINKKFPDLNVRNIKIAFKTTSIENNGKPLSMMVNNFSAAGGNTAMILNAYSDPFQPSAGLAVTRQVITLSGHTFTALKNNVSRLLAFLQEQPDIDPRHLSYTTTARRIHYKFRMTLVGKSVADFKSGLVQWLQGADEQISKTVPKKLVIIFTGQGAVYTDIGRRIFQTWAQARSELESLDKIVKENSFPSIMDFLYANEDNKMELSPTQSQLGVLCVQITLYRLWVALGINPSAVIGHSLGEYAAMVAAGVLSAADAIYLVGHRASLLENHCKKGSHCMLVIKSSEAAINEFTKACNIGFEIACLNAKDQTVVSGTTTQIDALVDICQNNKVQTTKLATPYAFHSSQIDSILDAFGRIAERVVYKKSSVTYLSALYGRPLEKADTIDASYLCNHARQSVKFVNCLDTALTGKILDQNTAFLEVGLHPLCSPMLRSAMGTQCMITSTMENKQDLKDTIASTASKLHGIGVDLDWNQYQQLFNTEPRLLHLPAYAFDNKDYWIMYKNNWCLTKDSVPMARIEKEEDIPPTLISSSVHKMIDSDFKGTKPFAIFETKLAQKELHDVLIGHRVNGACLCSSSVYADISVTIADVLQKHMAIKVNGISVSSMEVTAPINIRPDRTTETRTLRLHASFNKTLTQLTLEFIIYDGSLDNQTKVARCIIQYGDTEQWKADWNRINYLLIERIDHVCAKANRGEANKLLKPMAYQLFARLLDYSTRFQNMEVVSFDCPAYEAVAKVRLSKQEAGENFKISPYWIDSLTHLAGLVMNGNDQEEPSNVYISHGWEDMRFATLPQGDQDYTCYVKMQPIDPKVYAGDVWILHNNMIVGVCKGLKFQRIPRKILNIMLPPVTKTPATQPTTKATATATATATTLNKRAPRSVEIQAAVQKLANTTKQRKQNPTPTEGSTIKKIIADEVGVSNLDEDATLNELGIDSLLTLSIVDRIREETSIKTSPALFLECVTVKDVLEQLGGDEAELSSSSSSGYSSPLSETPDRLKTGVTTPGLDTSHTSVSHTPSSEFDGSDAVRTIIAEEFGFNPEEMSDDSDLIAQGMDSLMMLSIQSRLQEQFNRHIAPGFLTDHSTVREIREELCGYETPSQSRSVPQAILASKSLLIHDPPSRDRRHTLFLFPDGSGRAASYADIPNPGTSVRTIALDSPFLDDPSKFNITMEECVSIYLAEVRRQQPRGPYSLGGWSIGGVYAFEACRQLQKMGEKVEQLILIDSPCPTTLEPMPKALVEYLEKIGTFGPPQKQTSPTSRYQVARQQLAAHFEGSVRCLETYHATPLANTNNLVTHLFEASHGVYHAPEKAQLPPPDAELEDSSCAQWILYDREQGAAVRDWSALLGDVKIKETRLEGNHFSIMRKPNVAGLGGAIKQALR</sequence>
<dbReference type="InterPro" id="IPR036736">
    <property type="entry name" value="ACP-like_sf"/>
</dbReference>
<evidence type="ECO:0000259" key="6">
    <source>
        <dbReference type="PROSITE" id="PS50075"/>
    </source>
</evidence>
<dbReference type="InterPro" id="IPR009081">
    <property type="entry name" value="PP-bd_ACP"/>
</dbReference>
<dbReference type="CDD" id="cd00833">
    <property type="entry name" value="PKS"/>
    <property type="match status" value="1"/>
</dbReference>
<dbReference type="Pfam" id="PF22621">
    <property type="entry name" value="CurL-like_PKS_C"/>
    <property type="match status" value="1"/>
</dbReference>
<evidence type="ECO:0000256" key="3">
    <source>
        <dbReference type="ARBA" id="ARBA00022679"/>
    </source>
</evidence>
<dbReference type="InterPro" id="IPR014031">
    <property type="entry name" value="Ketoacyl_synth_C"/>
</dbReference>
<feature type="region of interest" description="Disordered" evidence="5">
    <location>
        <begin position="1761"/>
        <end position="1808"/>
    </location>
</feature>
<dbReference type="InterPro" id="IPR020806">
    <property type="entry name" value="PKS_PP-bd"/>
</dbReference>
<dbReference type="GO" id="GO:0006633">
    <property type="term" value="P:fatty acid biosynthetic process"/>
    <property type="evidence" value="ECO:0007669"/>
    <property type="project" value="InterPro"/>
</dbReference>
<dbReference type="Pfam" id="PF00698">
    <property type="entry name" value="Acyl_transf_1"/>
    <property type="match status" value="1"/>
</dbReference>
<feature type="region of interest" description="C-terminal hotdog fold" evidence="4">
    <location>
        <begin position="1484"/>
        <end position="1630"/>
    </location>
</feature>
<dbReference type="Pfam" id="PF00109">
    <property type="entry name" value="ketoacyl-synt"/>
    <property type="match status" value="1"/>
</dbReference>
<dbReference type="GO" id="GO:0004312">
    <property type="term" value="F:fatty acid synthase activity"/>
    <property type="evidence" value="ECO:0007669"/>
    <property type="project" value="TreeGrafter"/>
</dbReference>
<feature type="active site" description="Proton donor; for dehydratase activity" evidence="4">
    <location>
        <position position="1544"/>
    </location>
</feature>
<feature type="domain" description="PKS/mFAS DH" evidence="8">
    <location>
        <begin position="1323"/>
        <end position="1630"/>
    </location>
</feature>
<dbReference type="InterPro" id="IPR014043">
    <property type="entry name" value="Acyl_transferase_dom"/>
</dbReference>
<name>A0A8H3F6L9_9LECA</name>
<evidence type="ECO:0000259" key="8">
    <source>
        <dbReference type="PROSITE" id="PS52019"/>
    </source>
</evidence>
<dbReference type="Pfam" id="PF02801">
    <property type="entry name" value="Ketoacyl-synt_C"/>
    <property type="match status" value="1"/>
</dbReference>
<gene>
    <name evidence="9" type="ORF">GOMPHAMPRED_001045</name>
</gene>
<accession>A0A8H3F6L9</accession>
<dbReference type="Gene3D" id="3.40.50.1820">
    <property type="entry name" value="alpha/beta hydrolase"/>
    <property type="match status" value="1"/>
</dbReference>
<dbReference type="SMART" id="SM00825">
    <property type="entry name" value="PKS_KS"/>
    <property type="match status" value="1"/>
</dbReference>
<dbReference type="InterPro" id="IPR018201">
    <property type="entry name" value="Ketoacyl_synth_AS"/>
</dbReference>
<feature type="compositionally biased region" description="Low complexity" evidence="5">
    <location>
        <begin position="1794"/>
        <end position="1805"/>
    </location>
</feature>
<dbReference type="PANTHER" id="PTHR43775:SF37">
    <property type="entry name" value="SI:DKEY-61P9.11"/>
    <property type="match status" value="1"/>
</dbReference>
<dbReference type="EMBL" id="CAJPDQ010000011">
    <property type="protein sequence ID" value="CAF9916558.1"/>
    <property type="molecule type" value="Genomic_DNA"/>
</dbReference>
<dbReference type="SUPFAM" id="SSF53474">
    <property type="entry name" value="alpha/beta-Hydrolases"/>
    <property type="match status" value="1"/>
</dbReference>
<keyword evidence="3" id="KW-0808">Transferase</keyword>
<dbReference type="InterPro" id="IPR020841">
    <property type="entry name" value="PKS_Beta-ketoAc_synthase_dom"/>
</dbReference>
<dbReference type="Pfam" id="PF00975">
    <property type="entry name" value="Thioesterase"/>
    <property type="match status" value="1"/>
</dbReference>
<dbReference type="InterPro" id="IPR049551">
    <property type="entry name" value="PKS_DH_C"/>
</dbReference>
<proteinExistence type="predicted"/>
<dbReference type="PROSITE" id="PS52004">
    <property type="entry name" value="KS3_2"/>
    <property type="match status" value="1"/>
</dbReference>
<dbReference type="Pfam" id="PF00550">
    <property type="entry name" value="PP-binding"/>
    <property type="match status" value="2"/>
</dbReference>
<feature type="domain" description="Ketosynthase family 3 (KS3)" evidence="7">
    <location>
        <begin position="407"/>
        <end position="837"/>
    </location>
</feature>
<dbReference type="OrthoDB" id="329835at2759"/>
<evidence type="ECO:0000256" key="4">
    <source>
        <dbReference type="PROSITE-ProRule" id="PRU01363"/>
    </source>
</evidence>
<dbReference type="Gene3D" id="3.10.129.110">
    <property type="entry name" value="Polyketide synthase dehydratase"/>
    <property type="match status" value="1"/>
</dbReference>
<dbReference type="InterPro" id="IPR001227">
    <property type="entry name" value="Ac_transferase_dom_sf"/>
</dbReference>
<dbReference type="InterPro" id="IPR014030">
    <property type="entry name" value="Ketoacyl_synth_N"/>
</dbReference>
<organism evidence="9 10">
    <name type="scientific">Gomphillus americanus</name>
    <dbReference type="NCBI Taxonomy" id="1940652"/>
    <lineage>
        <taxon>Eukaryota</taxon>
        <taxon>Fungi</taxon>
        <taxon>Dikarya</taxon>
        <taxon>Ascomycota</taxon>
        <taxon>Pezizomycotina</taxon>
        <taxon>Lecanoromycetes</taxon>
        <taxon>OSLEUM clade</taxon>
        <taxon>Ostropomycetidae</taxon>
        <taxon>Ostropales</taxon>
        <taxon>Graphidaceae</taxon>
        <taxon>Gomphilloideae</taxon>
        <taxon>Gomphillus</taxon>
    </lineage>
</organism>
<evidence type="ECO:0000313" key="10">
    <source>
        <dbReference type="Proteomes" id="UP000664169"/>
    </source>
</evidence>
<dbReference type="InterPro" id="IPR016035">
    <property type="entry name" value="Acyl_Trfase/lysoPLipase"/>
</dbReference>
<feature type="domain" description="Carrier" evidence="6">
    <location>
        <begin position="1686"/>
        <end position="1761"/>
    </location>
</feature>
<feature type="active site" description="Proton acceptor; for dehydratase activity" evidence="4">
    <location>
        <position position="1355"/>
    </location>
</feature>
<dbReference type="Gene3D" id="3.40.366.10">
    <property type="entry name" value="Malonyl-Coenzyme A Acyl Carrier Protein, domain 2"/>
    <property type="match status" value="2"/>
</dbReference>
<dbReference type="SUPFAM" id="SSF55048">
    <property type="entry name" value="Probable ACP-binding domain of malonyl-CoA ACP transacylase"/>
    <property type="match status" value="1"/>
</dbReference>
<dbReference type="PROSITE" id="PS52019">
    <property type="entry name" value="PKS_MFAS_DH"/>
    <property type="match status" value="1"/>
</dbReference>
<dbReference type="GO" id="GO:0004315">
    <property type="term" value="F:3-oxoacyl-[acyl-carrier-protein] synthase activity"/>
    <property type="evidence" value="ECO:0007669"/>
    <property type="project" value="InterPro"/>
</dbReference>
<dbReference type="Gene3D" id="1.10.1200.10">
    <property type="entry name" value="ACP-like"/>
    <property type="match status" value="2"/>
</dbReference>
<comment type="caution">
    <text evidence="9">The sequence shown here is derived from an EMBL/GenBank/DDBJ whole genome shotgun (WGS) entry which is preliminary data.</text>
</comment>
<dbReference type="InterPro" id="IPR050091">
    <property type="entry name" value="PKS_NRPS_Biosynth_Enz"/>
</dbReference>
<dbReference type="GO" id="GO:0031177">
    <property type="term" value="F:phosphopantetheine binding"/>
    <property type="evidence" value="ECO:0007669"/>
    <property type="project" value="InterPro"/>
</dbReference>
<dbReference type="SUPFAM" id="SSF53901">
    <property type="entry name" value="Thiolase-like"/>
    <property type="match status" value="1"/>
</dbReference>
<dbReference type="SUPFAM" id="SSF47336">
    <property type="entry name" value="ACP-like"/>
    <property type="match status" value="2"/>
</dbReference>
<keyword evidence="2" id="KW-0597">Phosphoprotein</keyword>
<keyword evidence="1" id="KW-0596">Phosphopantetheine</keyword>
<evidence type="ECO:0000256" key="5">
    <source>
        <dbReference type="SAM" id="MobiDB-lite"/>
    </source>
</evidence>
<dbReference type="InterPro" id="IPR016036">
    <property type="entry name" value="Malonyl_transacylase_ACP-bd"/>
</dbReference>
<evidence type="ECO:0000256" key="2">
    <source>
        <dbReference type="ARBA" id="ARBA00022553"/>
    </source>
</evidence>
<dbReference type="SMART" id="SM00823">
    <property type="entry name" value="PKS_PP"/>
    <property type="match status" value="2"/>
</dbReference>
<feature type="domain" description="Carrier" evidence="6">
    <location>
        <begin position="1804"/>
        <end position="1881"/>
    </location>
</feature>
<evidence type="ECO:0000313" key="9">
    <source>
        <dbReference type="EMBL" id="CAF9916558.1"/>
    </source>
</evidence>
<dbReference type="InterPro" id="IPR016039">
    <property type="entry name" value="Thiolase-like"/>
</dbReference>
<evidence type="ECO:0000256" key="1">
    <source>
        <dbReference type="ARBA" id="ARBA00022450"/>
    </source>
</evidence>
<evidence type="ECO:0000259" key="7">
    <source>
        <dbReference type="PROSITE" id="PS52004"/>
    </source>
</evidence>
<dbReference type="InterPro" id="IPR001031">
    <property type="entry name" value="Thioesterase"/>
</dbReference>
<dbReference type="Proteomes" id="UP000664169">
    <property type="component" value="Unassembled WGS sequence"/>
</dbReference>
<dbReference type="InterPro" id="IPR042104">
    <property type="entry name" value="PKS_dehydratase_sf"/>
</dbReference>
<dbReference type="PANTHER" id="PTHR43775">
    <property type="entry name" value="FATTY ACID SYNTHASE"/>
    <property type="match status" value="1"/>
</dbReference>
<dbReference type="InterPro" id="IPR049900">
    <property type="entry name" value="PKS_mFAS_DH"/>
</dbReference>
<dbReference type="InterPro" id="IPR029058">
    <property type="entry name" value="AB_hydrolase_fold"/>
</dbReference>
<dbReference type="InterPro" id="IPR030918">
    <property type="entry name" value="PT_fungal_PKS"/>
</dbReference>
<keyword evidence="10" id="KW-1185">Reference proteome</keyword>